<evidence type="ECO:0000256" key="1">
    <source>
        <dbReference type="ARBA" id="ARBA00004477"/>
    </source>
</evidence>
<evidence type="ECO:0000313" key="13">
    <source>
        <dbReference type="Proteomes" id="UP000515204"/>
    </source>
</evidence>
<comment type="similarity">
    <text evidence="2 9">Belongs to the membrane-bound acyltransferase family. Sterol o-acyltransferase subfamily.</text>
</comment>
<dbReference type="Pfam" id="PF03062">
    <property type="entry name" value="MBOAT"/>
    <property type="match status" value="1"/>
</dbReference>
<evidence type="ECO:0000313" key="14">
    <source>
        <dbReference type="RefSeq" id="XP_014471726.1"/>
    </source>
</evidence>
<dbReference type="PANTHER" id="PTHR10408">
    <property type="entry name" value="STEROL O-ACYLTRANSFERASE"/>
    <property type="match status" value="1"/>
</dbReference>
<feature type="compositionally biased region" description="Polar residues" evidence="11">
    <location>
        <begin position="1"/>
        <end position="11"/>
    </location>
</feature>
<keyword evidence="13" id="KW-1185">Reference proteome</keyword>
<dbReference type="GeneID" id="106742888"/>
<proteinExistence type="inferred from homology"/>
<dbReference type="GO" id="GO:0008203">
    <property type="term" value="P:cholesterol metabolic process"/>
    <property type="evidence" value="ECO:0007669"/>
    <property type="project" value="TreeGrafter"/>
</dbReference>
<dbReference type="PIRSF" id="PIRSF000439">
    <property type="entry name" value="Oat_ACAT_DAG_ARE"/>
    <property type="match status" value="1"/>
</dbReference>
<evidence type="ECO:0000256" key="8">
    <source>
        <dbReference type="ARBA" id="ARBA00023315"/>
    </source>
</evidence>
<evidence type="ECO:0000256" key="10">
    <source>
        <dbReference type="PIRSR" id="PIRSR000439-1"/>
    </source>
</evidence>
<feature type="transmembrane region" description="Helical" evidence="12">
    <location>
        <begin position="179"/>
        <end position="201"/>
    </location>
</feature>
<protein>
    <recommendedName>
        <fullName evidence="9">O-acyltransferase</fullName>
    </recommendedName>
</protein>
<dbReference type="OrthoDB" id="10039049at2759"/>
<dbReference type="GO" id="GO:0005789">
    <property type="term" value="C:endoplasmic reticulum membrane"/>
    <property type="evidence" value="ECO:0007669"/>
    <property type="project" value="UniProtKB-SubCell"/>
</dbReference>
<evidence type="ECO:0000256" key="4">
    <source>
        <dbReference type="ARBA" id="ARBA00022692"/>
    </source>
</evidence>
<gene>
    <name evidence="14" type="primary">LOC106742888</name>
</gene>
<keyword evidence="5 9" id="KW-0256">Endoplasmic reticulum</keyword>
<feature type="region of interest" description="Disordered" evidence="11">
    <location>
        <begin position="91"/>
        <end position="112"/>
    </location>
</feature>
<feature type="transmembrane region" description="Helical" evidence="12">
    <location>
        <begin position="141"/>
        <end position="159"/>
    </location>
</feature>
<evidence type="ECO:0000256" key="3">
    <source>
        <dbReference type="ARBA" id="ARBA00022679"/>
    </source>
</evidence>
<keyword evidence="8 9" id="KW-0012">Acyltransferase</keyword>
<evidence type="ECO:0000256" key="9">
    <source>
        <dbReference type="PIRNR" id="PIRNR000439"/>
    </source>
</evidence>
<dbReference type="PANTHER" id="PTHR10408:SF8">
    <property type="entry name" value="O-ACYLTRANSFERASE"/>
    <property type="match status" value="1"/>
</dbReference>
<feature type="transmembrane region" description="Helical" evidence="12">
    <location>
        <begin position="327"/>
        <end position="350"/>
    </location>
</feature>
<keyword evidence="4 12" id="KW-0812">Transmembrane</keyword>
<feature type="transmembrane region" description="Helical" evidence="12">
    <location>
        <begin position="222"/>
        <end position="243"/>
    </location>
</feature>
<feature type="region of interest" description="Disordered" evidence="11">
    <location>
        <begin position="1"/>
        <end position="26"/>
    </location>
</feature>
<evidence type="ECO:0000256" key="5">
    <source>
        <dbReference type="ARBA" id="ARBA00022824"/>
    </source>
</evidence>
<dbReference type="KEGG" id="dqu:106742888"/>
<feature type="transmembrane region" description="Helical" evidence="12">
    <location>
        <begin position="450"/>
        <end position="468"/>
    </location>
</feature>
<evidence type="ECO:0000256" key="6">
    <source>
        <dbReference type="ARBA" id="ARBA00022989"/>
    </source>
</evidence>
<evidence type="ECO:0000256" key="11">
    <source>
        <dbReference type="SAM" id="MobiDB-lite"/>
    </source>
</evidence>
<feature type="transmembrane region" description="Helical" evidence="12">
    <location>
        <begin position="500"/>
        <end position="519"/>
    </location>
</feature>
<evidence type="ECO:0000256" key="7">
    <source>
        <dbReference type="ARBA" id="ARBA00023136"/>
    </source>
</evidence>
<evidence type="ECO:0000256" key="2">
    <source>
        <dbReference type="ARBA" id="ARBA00009010"/>
    </source>
</evidence>
<feature type="transmembrane region" description="Helical" evidence="12">
    <location>
        <begin position="474"/>
        <end position="493"/>
    </location>
</feature>
<dbReference type="InterPro" id="IPR004299">
    <property type="entry name" value="MBOAT_fam"/>
</dbReference>
<accession>A0A6P3X038</accession>
<organism evidence="13 14">
    <name type="scientific">Dinoponera quadriceps</name>
    <name type="common">South American ant</name>
    <dbReference type="NCBI Taxonomy" id="609295"/>
    <lineage>
        <taxon>Eukaryota</taxon>
        <taxon>Metazoa</taxon>
        <taxon>Ecdysozoa</taxon>
        <taxon>Arthropoda</taxon>
        <taxon>Hexapoda</taxon>
        <taxon>Insecta</taxon>
        <taxon>Pterygota</taxon>
        <taxon>Neoptera</taxon>
        <taxon>Endopterygota</taxon>
        <taxon>Hymenoptera</taxon>
        <taxon>Apocrita</taxon>
        <taxon>Aculeata</taxon>
        <taxon>Formicoidea</taxon>
        <taxon>Formicidae</taxon>
        <taxon>Ponerinae</taxon>
        <taxon>Ponerini</taxon>
        <taxon>Dinoponera</taxon>
    </lineage>
</organism>
<keyword evidence="6 12" id="KW-1133">Transmembrane helix</keyword>
<name>A0A6P3X038_DINQU</name>
<dbReference type="AlphaFoldDB" id="A0A6P3X038"/>
<evidence type="ECO:0000256" key="12">
    <source>
        <dbReference type="SAM" id="Phobius"/>
    </source>
</evidence>
<keyword evidence="7 9" id="KW-0472">Membrane</keyword>
<dbReference type="InterPro" id="IPR014371">
    <property type="entry name" value="Oat_ACAT_DAG_ARE"/>
</dbReference>
<feature type="transmembrane region" description="Helical" evidence="12">
    <location>
        <begin position="370"/>
        <end position="392"/>
    </location>
</feature>
<dbReference type="GO" id="GO:0008374">
    <property type="term" value="F:O-acyltransferase activity"/>
    <property type="evidence" value="ECO:0007669"/>
    <property type="project" value="InterPro"/>
</dbReference>
<comment type="subcellular location">
    <subcellularLocation>
        <location evidence="1 9">Endoplasmic reticulum membrane</location>
        <topology evidence="1 9">Multi-pass membrane protein</topology>
    </subcellularLocation>
</comment>
<keyword evidence="3 9" id="KW-0808">Transferase</keyword>
<feature type="active site" evidence="10">
    <location>
        <position position="464"/>
    </location>
</feature>
<dbReference type="Proteomes" id="UP000515204">
    <property type="component" value="Unplaced"/>
</dbReference>
<dbReference type="RefSeq" id="XP_014471726.1">
    <property type="nucleotide sequence ID" value="XM_014616240.1"/>
</dbReference>
<sequence>MSTSPITNSVSMIGDDAPRSAGDVTTKETTLCRNGILKSINHGKEVNGSMSANGPREMAINGMLKCMQEMREDVLEQVNDRINHMMSELRQRIEKEEEDPSKENKYDDKRQSNKEGVLPNKVFLPRNSLLTDLLEIPHIQTVYNICLMTFILLFLDTIAHDLMDTGTLFIGTYTVQKAFAKFPTCLYIWSFMKISTLALYVPFNIWAYQRLEFVLKSLFQKIWDYVWLITFISYQVLFVVLPIKALLNENLPVACSVALIMEQLRLMMKSHAFIRSVGAKFVSYKPHTETPKPSSPGFSHYLYFLFAPTLVYSDSYPRTKVVRWKAVFRNFIEVGMVIFYIAFIMERFVAPTFHVFGTKPLNWRWYVKNIFGMMMPGILICVSSFYCLLHAWMNAWAEMLRFADRLFYKDWWNCTTYRAYYRTWNVVVHDWLYTYVYKDMYEIVSPRNKVLATYAVFFISSVFHEYILAFTFRFFYPVMLIMFGGLGFVLIFNKRSASNVFMWTSLCIGNGIMIGLYGIEYYARINCLPNDDKYLDLILPRSWSCRPVSGG</sequence>
<reference evidence="14" key="1">
    <citation type="submission" date="2025-08" db="UniProtKB">
        <authorList>
            <consortium name="RefSeq"/>
        </authorList>
    </citation>
    <scope>IDENTIFICATION</scope>
</reference>